<protein>
    <submittedName>
        <fullName evidence="1">Uncharacterized protein</fullName>
    </submittedName>
</protein>
<name>A0A1J0VWN2_9NOCA</name>
<dbReference type="RefSeq" id="WP_071929590.1">
    <property type="nucleotide sequence ID" value="NZ_CP018082.1"/>
</dbReference>
<dbReference type="OrthoDB" id="5183596at2"/>
<keyword evidence="2" id="KW-1185">Reference proteome</keyword>
<gene>
    <name evidence="1" type="ORF">BOX37_23560</name>
</gene>
<dbReference type="AlphaFoldDB" id="A0A1J0VWN2"/>
<evidence type="ECO:0000313" key="2">
    <source>
        <dbReference type="Proteomes" id="UP000183810"/>
    </source>
</evidence>
<dbReference type="KEGG" id="nsl:BOX37_23560"/>
<dbReference type="Proteomes" id="UP000183810">
    <property type="component" value="Chromosome"/>
</dbReference>
<evidence type="ECO:0000313" key="1">
    <source>
        <dbReference type="EMBL" id="APE36413.1"/>
    </source>
</evidence>
<proteinExistence type="predicted"/>
<organism evidence="1 2">
    <name type="scientific">Nocardia mangyaensis</name>
    <dbReference type="NCBI Taxonomy" id="2213200"/>
    <lineage>
        <taxon>Bacteria</taxon>
        <taxon>Bacillati</taxon>
        <taxon>Actinomycetota</taxon>
        <taxon>Actinomycetes</taxon>
        <taxon>Mycobacteriales</taxon>
        <taxon>Nocardiaceae</taxon>
        <taxon>Nocardia</taxon>
    </lineage>
</organism>
<reference evidence="1" key="1">
    <citation type="submission" date="2016-11" db="EMBL/GenBank/DDBJ databases">
        <authorList>
            <person name="Jaros S."/>
            <person name="Januszkiewicz K."/>
            <person name="Wedrychowicz H."/>
        </authorList>
    </citation>
    <scope>NUCLEOTIDE SEQUENCE [LARGE SCALE GENOMIC DNA]</scope>
    <source>
        <strain evidence="1">Y48</strain>
    </source>
</reference>
<dbReference type="EMBL" id="CP018082">
    <property type="protein sequence ID" value="APE36413.1"/>
    <property type="molecule type" value="Genomic_DNA"/>
</dbReference>
<accession>A0A1J0VWN2</accession>
<sequence length="207" mass="21932">MAGKAAKAVTEEARQRGGSLALNDEDITAFLAGVVEPGEQGVAFGRFTPDLDCPKVPRGRKVEDGFGGRSTTRKIAGAAIGVAAVASGEWFGDPRRSALHGGLDSMAGRLRIQFDPVTNGCEHILALTNTRLILLRIRGGVGRKFGPALIAWWAHRSHVVASRPRGNGGFSLAFADSSWITLHGDPDTVLRTAFPDAPSPWPGESPR</sequence>